<keyword evidence="2" id="KW-1185">Reference proteome</keyword>
<dbReference type="Proteomes" id="UP000215086">
    <property type="component" value="Chromosome"/>
</dbReference>
<proteinExistence type="predicted"/>
<gene>
    <name evidence="1" type="ORF">THTE_1556</name>
</gene>
<dbReference type="KEGG" id="ttf:THTE_1556"/>
<protein>
    <submittedName>
        <fullName evidence="1">Uncharacterized protein</fullName>
    </submittedName>
</protein>
<evidence type="ECO:0000313" key="2">
    <source>
        <dbReference type="Proteomes" id="UP000215086"/>
    </source>
</evidence>
<name>A0A286RDX3_9BACT</name>
<dbReference type="AlphaFoldDB" id="A0A286RDX3"/>
<sequence length="39" mass="4474">MSDAILTTLLAKGLEFLLRAGELRIREKKGLYPSRRWNG</sequence>
<reference evidence="1 2" key="1">
    <citation type="journal article" name="Front. Microbiol.">
        <title>Sugar Metabolism of the First Thermophilic Planctomycete Thermogutta terrifontis: Comparative Genomic and Transcriptomic Approaches.</title>
        <authorList>
            <person name="Elcheninov A.G."/>
            <person name="Menzel P."/>
            <person name="Gudbergsdottir S.R."/>
            <person name="Slesarev A.I."/>
            <person name="Kadnikov V.V."/>
            <person name="Krogh A."/>
            <person name="Bonch-Osmolovskaya E.A."/>
            <person name="Peng X."/>
            <person name="Kublanov I.V."/>
        </authorList>
    </citation>
    <scope>NUCLEOTIDE SEQUENCE [LARGE SCALE GENOMIC DNA]</scope>
    <source>
        <strain evidence="1 2">R1</strain>
    </source>
</reference>
<organism evidence="1 2">
    <name type="scientific">Thermogutta terrifontis</name>
    <dbReference type="NCBI Taxonomy" id="1331910"/>
    <lineage>
        <taxon>Bacteria</taxon>
        <taxon>Pseudomonadati</taxon>
        <taxon>Planctomycetota</taxon>
        <taxon>Planctomycetia</taxon>
        <taxon>Pirellulales</taxon>
        <taxon>Thermoguttaceae</taxon>
        <taxon>Thermogutta</taxon>
    </lineage>
</organism>
<dbReference type="EMBL" id="CP018477">
    <property type="protein sequence ID" value="ASV74158.1"/>
    <property type="molecule type" value="Genomic_DNA"/>
</dbReference>
<evidence type="ECO:0000313" key="1">
    <source>
        <dbReference type="EMBL" id="ASV74158.1"/>
    </source>
</evidence>
<accession>A0A286RDX3</accession>